<keyword evidence="12" id="KW-0966">Cell projection</keyword>
<evidence type="ECO:0000256" key="8">
    <source>
        <dbReference type="SAM" id="Coils"/>
    </source>
</evidence>
<dbReference type="GO" id="GO:0009424">
    <property type="term" value="C:bacterial-type flagellum hook"/>
    <property type="evidence" value="ECO:0007669"/>
    <property type="project" value="InterPro"/>
</dbReference>
<gene>
    <name evidence="12" type="ORF">AXF13_11670</name>
</gene>
<dbReference type="Pfam" id="PF07196">
    <property type="entry name" value="Flagellin_IN"/>
    <property type="match status" value="1"/>
</dbReference>
<dbReference type="AlphaFoldDB" id="A0A0X8JL18"/>
<dbReference type="PANTHER" id="PTHR30288">
    <property type="entry name" value="FLAGELLAR CAP/ASSEMBLY PROTEIN FLID"/>
    <property type="match status" value="1"/>
</dbReference>
<dbReference type="GO" id="GO:0071973">
    <property type="term" value="P:bacterial-type flagellum-dependent cell motility"/>
    <property type="evidence" value="ECO:0007669"/>
    <property type="project" value="TreeGrafter"/>
</dbReference>
<dbReference type="KEGG" id="dfi:AXF13_11670"/>
<dbReference type="InterPro" id="IPR003481">
    <property type="entry name" value="FliD_N"/>
</dbReference>
<evidence type="ECO:0000259" key="10">
    <source>
        <dbReference type="Pfam" id="PF02465"/>
    </source>
</evidence>
<dbReference type="GO" id="GO:0009421">
    <property type="term" value="C:bacterial-type flagellum filament cap"/>
    <property type="evidence" value="ECO:0007669"/>
    <property type="project" value="InterPro"/>
</dbReference>
<feature type="domain" description="Flagellar hook-associated protein 2 C-terminal" evidence="11">
    <location>
        <begin position="666"/>
        <end position="874"/>
    </location>
</feature>
<feature type="coiled-coil region" evidence="8">
    <location>
        <begin position="1009"/>
        <end position="1072"/>
    </location>
</feature>
<evidence type="ECO:0000256" key="1">
    <source>
        <dbReference type="ARBA" id="ARBA00004365"/>
    </source>
</evidence>
<keyword evidence="12" id="KW-0969">Cilium</keyword>
<dbReference type="EMBL" id="CP014229">
    <property type="protein sequence ID" value="AMD90728.1"/>
    <property type="molecule type" value="Genomic_DNA"/>
</dbReference>
<keyword evidence="13" id="KW-1185">Reference proteome</keyword>
<dbReference type="InterPro" id="IPR010809">
    <property type="entry name" value="FliD_C"/>
</dbReference>
<organism evidence="12 13">
    <name type="scientific">Desulfovibrio fairfieldensis</name>
    <dbReference type="NCBI Taxonomy" id="44742"/>
    <lineage>
        <taxon>Bacteria</taxon>
        <taxon>Pseudomonadati</taxon>
        <taxon>Thermodesulfobacteriota</taxon>
        <taxon>Desulfovibrionia</taxon>
        <taxon>Desulfovibrionales</taxon>
        <taxon>Desulfovibrionaceae</taxon>
        <taxon>Desulfovibrio</taxon>
    </lineage>
</organism>
<keyword evidence="4 8" id="KW-0175">Coiled coil</keyword>
<dbReference type="InterPro" id="IPR040026">
    <property type="entry name" value="FliD"/>
</dbReference>
<evidence type="ECO:0000256" key="3">
    <source>
        <dbReference type="ARBA" id="ARBA00011255"/>
    </source>
</evidence>
<dbReference type="Proteomes" id="UP000069241">
    <property type="component" value="Chromosome"/>
</dbReference>
<sequence length="1073" mass="114890">MAISISGSNAISGLSGNDTNFDKVLEQLKKIESSQLNRLEAWKGDWNLRYEAFGKIIEQVQAASSMLSALSDKNNFVTKNVSSSNENIITAVANASAQDVQHTIKVSQMASNAIWANTGCVFDSKTDIINDTGDVQYFRFNYAGKDHSIKVPAGTTLESFASMVNNSTENPGIKVSLIQTGSGYVYQVAGKDTGADNNLIIYNNNLKGMGASGTNSTWLTNGSLDTSQSLTNPTEYTYDLVLRNGAKKSVTVKGNSTADQLVTALNAAAGGINARLDADGNLLMDGVKSFSRRKSSDEAYTPPSTWVGVGSGSLNDDKLNAAGGMAEGKGDNDLLTFTMTMEDGSTREFKIKAGASKRELLVQMAQATQSGDSVDIGLNSAGSWGVNLSGVTNVACADLTDASKLQSNHTPAKGVRDELGGTLDSASATLTFAAGKLGKRIDGKDDETPPPPGSELVFTITKKDGSVVYVDQLTSGMTNQQLLDAINAAYPGTLTTDADGNRVLKLDDVKDFKLTTGASGTAGFTTTFEASTKVPKTNTAGNSLFYTDGTGTYLEEPPDLVYTVTTNNGETGTLTLTSPQTMKDVLTKLKDGTGIVWKDKDGNSMASAPADWGVAYTDADGKELTPDEIAAGKPVYLQLKNVQNLEGPALQGQVATSDNWTIQRSANARYTVDNWPMEMESASNSVSDVIEGVVFSIQNTGDAHISISTDITSVEQSIQNFLDAVNSVLLTVRDYTSYDEDKEVTSNDPDDIEKDNYSPSGLTNQKGGLLQGNYGVQLFKSRFSSVLSSSPPGFKSRQSADDILSGDVLASLANLGIKTDTDESSETYGLLVIAPKSGIAELQTLDKESYNDMITNNLEAVVDFFCASGTGSSTSADFRYGSHVEGITKAGNYEVKYHVETGSDGKPQITNVTIGGVEATRDESMPGNYFSVARGDARGLSIQIDDLSLGDHPQAGEEPMYVRIKQGLTQTVNSFFKDELNFTAANITSNMTQSEIDDVIALKSKNGALMSLRDNYKSIMENIDKKIEREQYRLETWEARQKTIFANLETLLKNYSEQQKTLESQLKQLSGND</sequence>
<comment type="subcellular location">
    <subcellularLocation>
        <location evidence="1">Bacterial flagellum</location>
    </subcellularLocation>
</comment>
<dbReference type="InterPro" id="IPR010810">
    <property type="entry name" value="Flagellin_hook_IN_motif"/>
</dbReference>
<reference evidence="13" key="1">
    <citation type="submission" date="2016-02" db="EMBL/GenBank/DDBJ databases">
        <authorList>
            <person name="Holder M.E."/>
            <person name="Ajami N.J."/>
            <person name="Petrosino J.F."/>
        </authorList>
    </citation>
    <scope>NUCLEOTIDE SEQUENCE [LARGE SCALE GENOMIC DNA]</scope>
    <source>
        <strain evidence="13">CCUG 45958</strain>
    </source>
</reference>
<evidence type="ECO:0000313" key="12">
    <source>
        <dbReference type="EMBL" id="AMD90728.1"/>
    </source>
</evidence>
<evidence type="ECO:0000256" key="6">
    <source>
        <dbReference type="ARBA" id="ARBA00033074"/>
    </source>
</evidence>
<evidence type="ECO:0000256" key="5">
    <source>
        <dbReference type="ARBA" id="ARBA00023143"/>
    </source>
</evidence>
<name>A0A0X8JL18_9BACT</name>
<accession>A0A0X8JL18</accession>
<feature type="region of interest" description="Disordered" evidence="9">
    <location>
        <begin position="740"/>
        <end position="763"/>
    </location>
</feature>
<dbReference type="PANTHER" id="PTHR30288:SF0">
    <property type="entry name" value="FLAGELLAR HOOK-ASSOCIATED PROTEIN 2"/>
    <property type="match status" value="1"/>
</dbReference>
<proteinExistence type="inferred from homology"/>
<evidence type="ECO:0000256" key="4">
    <source>
        <dbReference type="ARBA" id="ARBA00023054"/>
    </source>
</evidence>
<protein>
    <recommendedName>
        <fullName evidence="7">Filament cap protein</fullName>
    </recommendedName>
    <alternativeName>
        <fullName evidence="6">Flagellar cap protein</fullName>
    </alternativeName>
</protein>
<evidence type="ECO:0000256" key="9">
    <source>
        <dbReference type="SAM" id="MobiDB-lite"/>
    </source>
</evidence>
<feature type="compositionally biased region" description="Acidic residues" evidence="9">
    <location>
        <begin position="740"/>
        <end position="753"/>
    </location>
</feature>
<dbReference type="Pfam" id="PF02465">
    <property type="entry name" value="FliD_N"/>
    <property type="match status" value="1"/>
</dbReference>
<keyword evidence="5" id="KW-0975">Bacterial flagellum</keyword>
<comment type="similarity">
    <text evidence="2">Belongs to the FliD family.</text>
</comment>
<keyword evidence="12" id="KW-0282">Flagellum</keyword>
<dbReference type="Pfam" id="PF07195">
    <property type="entry name" value="FliD_C"/>
    <property type="match status" value="1"/>
</dbReference>
<dbReference type="GO" id="GO:0007155">
    <property type="term" value="P:cell adhesion"/>
    <property type="evidence" value="ECO:0007669"/>
    <property type="project" value="InterPro"/>
</dbReference>
<comment type="subunit">
    <text evidence="3">Homopentamer.</text>
</comment>
<feature type="domain" description="Flagellar hook-associated protein 2 N-terminal" evidence="10">
    <location>
        <begin position="20"/>
        <end position="112"/>
    </location>
</feature>
<dbReference type="RefSeq" id="WP_062253452.1">
    <property type="nucleotide sequence ID" value="NZ_CP014229.1"/>
</dbReference>
<evidence type="ECO:0000313" key="13">
    <source>
        <dbReference type="Proteomes" id="UP000069241"/>
    </source>
</evidence>
<evidence type="ECO:0000259" key="11">
    <source>
        <dbReference type="Pfam" id="PF07195"/>
    </source>
</evidence>
<dbReference type="STRING" id="44742.AXF13_11670"/>
<evidence type="ECO:0000256" key="2">
    <source>
        <dbReference type="ARBA" id="ARBA00009764"/>
    </source>
</evidence>
<evidence type="ECO:0000256" key="7">
    <source>
        <dbReference type="ARBA" id="ARBA00033192"/>
    </source>
</evidence>